<protein>
    <submittedName>
        <fullName evidence="7">Nucleolar 14</fullName>
    </submittedName>
</protein>
<sequence>MAKQSTPGAKTKKKSNKKHHKKSDPDAISMKLKSQKPNPFETIWSRRKFDILGKKRKGEERRIGLARSLAIQKRKKTLLKEYEQSTKSSVFVDKRIGEQNDDMGEFEKGILRSQRERQLKLRKRSKFNLSDGEEDEFDAPDFGSLPERDDFEDEMLSDDDNYADEKRSTVLKHLNSHSAKDPLEGDLIEGEENKHKSKKEIMEEVILKSKFFKAQKARDKEENEQLMDELDKSFSSLVQSQALLSLTEPGKMNALKALVNKSIPDEHVKKEELAVTQKAVTNNQEQPDSYDKLVHEMVLDMRARPSDRTKTPEEIAQEERERLERLEEERQKRMLATDYSSDEDGENAEKDYAQRPRAISGDDLGDSFALDDEPGNKKGWVDEILERKDAIDSEDDEEDDSEDLGSAEDTDEDEESEEEEEDDENESEKTLSLKDWEQSDDDNVGTDLEEDEETDEHDEAIGDEDVDKKSRNKTNKTELKKCVESVDAKKPKASGKHTSTKLDIPFIIEAPKNLEELSSLLENRSNDDVIVIINRIRASNAIKLAAENRKKMQVFYGVLLQYFAVLANKKPLNFELSNKLVKPIMEMSTEIPFFSAICARERILRTRVQFCEALKNHENGCWPTLKTLFLLRLWSMIFPCSDYRHVVTTPALLLMCEYLMRRPIMSGRDVAIGSFLCSMILMFMKQSRKFCPEAIMFLRTLLMAATEHKLASEQDSQFYHFMELKALRPLLCIHDGVDEINPLNFLMVMEMSDDSSFFRSDNFRASALLTVIETLQGFIEIYDGLNSFPEIFLPIATLLVEVSEQKHMPKALKDKFNNVSQLIKKKADETHTLRRPLQLRKQKPAPIKLLNPKFEENFVKGRDYDPDRERAERRKLQKLIKREAKGAARELRKDNYFLYEAKQRDRELVEKERAANYGRAIAFLQEQEHAFKSGQLGKGSKKRRR</sequence>
<dbReference type="KEGG" id="gab:108483567"/>
<dbReference type="GO" id="GO:0032040">
    <property type="term" value="C:small-subunit processome"/>
    <property type="evidence" value="ECO:0007669"/>
    <property type="project" value="InterPro"/>
</dbReference>
<reference evidence="8" key="1">
    <citation type="submission" date="2014-09" db="EMBL/GenBank/DDBJ databases">
        <authorList>
            <person name="Mudge J."/>
            <person name="Ramaraj T."/>
            <person name="Lindquist I.E."/>
            <person name="Bharti A.K."/>
            <person name="Sundararajan A."/>
            <person name="Cameron C.T."/>
            <person name="Woodward J.E."/>
            <person name="May G.D."/>
            <person name="Brubaker C."/>
            <person name="Broadhvest J."/>
            <person name="Wilkins T.A."/>
        </authorList>
    </citation>
    <scope>NUCLEOTIDE SEQUENCE</scope>
    <source>
        <strain evidence="8">cv. AKA8401</strain>
    </source>
</reference>
<organism evidence="7 8">
    <name type="scientific">Gossypium arboreum</name>
    <name type="common">Tree cotton</name>
    <name type="synonym">Gossypium nanking</name>
    <dbReference type="NCBI Taxonomy" id="29729"/>
    <lineage>
        <taxon>Eukaryota</taxon>
        <taxon>Viridiplantae</taxon>
        <taxon>Streptophyta</taxon>
        <taxon>Embryophyta</taxon>
        <taxon>Tracheophyta</taxon>
        <taxon>Spermatophyta</taxon>
        <taxon>Magnoliopsida</taxon>
        <taxon>eudicotyledons</taxon>
        <taxon>Gunneridae</taxon>
        <taxon>Pentapetalae</taxon>
        <taxon>rosids</taxon>
        <taxon>malvids</taxon>
        <taxon>Malvales</taxon>
        <taxon>Malvaceae</taxon>
        <taxon>Malvoideae</taxon>
        <taxon>Gossypium</taxon>
    </lineage>
</organism>
<dbReference type="Proteomes" id="UP000032142">
    <property type="component" value="Unassembled WGS sequence"/>
</dbReference>
<comment type="function">
    <text evidence="6">Involved in nucleolar processing of pre-18S ribosomal RNA. Has a role in the nuclear export of 40S pre-ribosomal subunit to the cytoplasm.</text>
</comment>
<keyword evidence="3" id="KW-0690">Ribosome biogenesis</keyword>
<evidence type="ECO:0000313" key="8">
    <source>
        <dbReference type="Proteomes" id="UP000032142"/>
    </source>
</evidence>
<gene>
    <name evidence="7" type="ORF">F383_18443</name>
</gene>
<comment type="similarity">
    <text evidence="2">Belongs to the NOP14 family.</text>
</comment>
<proteinExistence type="inferred from homology"/>
<dbReference type="PANTHER" id="PTHR23183">
    <property type="entry name" value="NOP14"/>
    <property type="match status" value="1"/>
</dbReference>
<evidence type="ECO:0000256" key="3">
    <source>
        <dbReference type="ARBA" id="ARBA00022517"/>
    </source>
</evidence>
<evidence type="ECO:0000256" key="5">
    <source>
        <dbReference type="ARBA" id="ARBA00023242"/>
    </source>
</evidence>
<evidence type="ECO:0000256" key="2">
    <source>
        <dbReference type="ARBA" id="ARBA00007466"/>
    </source>
</evidence>
<evidence type="ECO:0000313" key="7">
    <source>
        <dbReference type="EMBL" id="KHG15298.1"/>
    </source>
</evidence>
<dbReference type="GO" id="GO:0030490">
    <property type="term" value="P:maturation of SSU-rRNA"/>
    <property type="evidence" value="ECO:0007669"/>
    <property type="project" value="TreeGrafter"/>
</dbReference>
<dbReference type="EMBL" id="KN403414">
    <property type="protein sequence ID" value="KHG15298.1"/>
    <property type="molecule type" value="Genomic_DNA"/>
</dbReference>
<keyword evidence="4" id="KW-0698">rRNA processing</keyword>
<evidence type="ECO:0000256" key="1">
    <source>
        <dbReference type="ARBA" id="ARBA00004604"/>
    </source>
</evidence>
<evidence type="ECO:0000256" key="4">
    <source>
        <dbReference type="ARBA" id="ARBA00022552"/>
    </source>
</evidence>
<dbReference type="GO" id="GO:0030692">
    <property type="term" value="C:Noc4p-Nop14p complex"/>
    <property type="evidence" value="ECO:0007669"/>
    <property type="project" value="TreeGrafter"/>
</dbReference>
<dbReference type="OMA" id="KSCWPSL"/>
<evidence type="ECO:0000256" key="6">
    <source>
        <dbReference type="ARBA" id="ARBA00024695"/>
    </source>
</evidence>
<accession>A0A0B0NLB8</accession>
<dbReference type="Pfam" id="PF04147">
    <property type="entry name" value="Nop14"/>
    <property type="match status" value="1"/>
</dbReference>
<dbReference type="PANTHER" id="PTHR23183:SF0">
    <property type="entry name" value="NUCLEOLAR PROTEIN 14"/>
    <property type="match status" value="1"/>
</dbReference>
<dbReference type="OrthoDB" id="441771at2759"/>
<name>A0A0B0NLB8_GOSAR</name>
<dbReference type="InterPro" id="IPR007276">
    <property type="entry name" value="Nop14"/>
</dbReference>
<comment type="subcellular location">
    <subcellularLocation>
        <location evidence="1">Nucleus</location>
        <location evidence="1">Nucleolus</location>
    </subcellularLocation>
</comment>
<keyword evidence="8" id="KW-1185">Reference proteome</keyword>
<dbReference type="AlphaFoldDB" id="A0A0B0NLB8"/>
<keyword evidence="5" id="KW-0539">Nucleus</keyword>